<keyword evidence="7" id="KW-0732">Signal</keyword>
<feature type="domain" description="Peptidase A1" evidence="8">
    <location>
        <begin position="106"/>
        <end position="417"/>
    </location>
</feature>
<evidence type="ECO:0000259" key="8">
    <source>
        <dbReference type="PROSITE" id="PS51767"/>
    </source>
</evidence>
<dbReference type="InterPro" id="IPR033121">
    <property type="entry name" value="PEPTIDASE_A1"/>
</dbReference>
<dbReference type="InterPro" id="IPR001969">
    <property type="entry name" value="Aspartic_peptidase_AS"/>
</dbReference>
<evidence type="ECO:0000313" key="10">
    <source>
        <dbReference type="Proteomes" id="UP001174694"/>
    </source>
</evidence>
<evidence type="ECO:0000256" key="3">
    <source>
        <dbReference type="ARBA" id="ARBA00022750"/>
    </source>
</evidence>
<dbReference type="EMBL" id="JANBVO010000030">
    <property type="protein sequence ID" value="KAJ9138387.1"/>
    <property type="molecule type" value="Genomic_DNA"/>
</dbReference>
<dbReference type="GO" id="GO:0006508">
    <property type="term" value="P:proteolysis"/>
    <property type="evidence" value="ECO:0007669"/>
    <property type="project" value="UniProtKB-KW"/>
</dbReference>
<dbReference type="PROSITE" id="PS00141">
    <property type="entry name" value="ASP_PROTEASE"/>
    <property type="match status" value="2"/>
</dbReference>
<keyword evidence="10" id="KW-1185">Reference proteome</keyword>
<dbReference type="GO" id="GO:0004190">
    <property type="term" value="F:aspartic-type endopeptidase activity"/>
    <property type="evidence" value="ECO:0007669"/>
    <property type="project" value="UniProtKB-KW"/>
</dbReference>
<evidence type="ECO:0000256" key="2">
    <source>
        <dbReference type="ARBA" id="ARBA00022670"/>
    </source>
</evidence>
<dbReference type="PROSITE" id="PS51767">
    <property type="entry name" value="PEPTIDASE_A1"/>
    <property type="match status" value="1"/>
</dbReference>
<dbReference type="Gene3D" id="2.40.70.10">
    <property type="entry name" value="Acid Proteases"/>
    <property type="match status" value="2"/>
</dbReference>
<comment type="similarity">
    <text evidence="1 6">Belongs to the peptidase A1 family.</text>
</comment>
<feature type="signal peptide" evidence="7">
    <location>
        <begin position="1"/>
        <end position="22"/>
    </location>
</feature>
<evidence type="ECO:0000256" key="1">
    <source>
        <dbReference type="ARBA" id="ARBA00007447"/>
    </source>
</evidence>
<gene>
    <name evidence="9" type="ORF">NKR23_g8573</name>
</gene>
<dbReference type="InterPro" id="IPR021109">
    <property type="entry name" value="Peptidase_aspartic_dom_sf"/>
</dbReference>
<dbReference type="InterPro" id="IPR001461">
    <property type="entry name" value="Aspartic_peptidase_A1"/>
</dbReference>
<dbReference type="InterPro" id="IPR034163">
    <property type="entry name" value="Aspergillopepsin-like_cat_dom"/>
</dbReference>
<evidence type="ECO:0000313" key="9">
    <source>
        <dbReference type="EMBL" id="KAJ9138387.1"/>
    </source>
</evidence>
<keyword evidence="3 6" id="KW-0064">Aspartyl protease</keyword>
<dbReference type="Pfam" id="PF00026">
    <property type="entry name" value="Asp"/>
    <property type="match status" value="1"/>
</dbReference>
<evidence type="ECO:0000256" key="4">
    <source>
        <dbReference type="ARBA" id="ARBA00022801"/>
    </source>
</evidence>
<organism evidence="9 10">
    <name type="scientific">Pleurostoma richardsiae</name>
    <dbReference type="NCBI Taxonomy" id="41990"/>
    <lineage>
        <taxon>Eukaryota</taxon>
        <taxon>Fungi</taxon>
        <taxon>Dikarya</taxon>
        <taxon>Ascomycota</taxon>
        <taxon>Pezizomycotina</taxon>
        <taxon>Sordariomycetes</taxon>
        <taxon>Sordariomycetidae</taxon>
        <taxon>Calosphaeriales</taxon>
        <taxon>Pleurostomataceae</taxon>
        <taxon>Pleurostoma</taxon>
    </lineage>
</organism>
<feature type="chain" id="PRO_5041301114" evidence="7">
    <location>
        <begin position="23"/>
        <end position="421"/>
    </location>
</feature>
<feature type="active site" evidence="5">
    <location>
        <position position="308"/>
    </location>
</feature>
<dbReference type="PANTHER" id="PTHR47966:SF2">
    <property type="entry name" value="ASPERGILLOPEPSIN-1-RELATED"/>
    <property type="match status" value="1"/>
</dbReference>
<dbReference type="CDD" id="cd06097">
    <property type="entry name" value="Aspergillopepsin_like"/>
    <property type="match status" value="1"/>
</dbReference>
<keyword evidence="2 6" id="KW-0645">Protease</keyword>
<dbReference type="SUPFAM" id="SSF50630">
    <property type="entry name" value="Acid proteases"/>
    <property type="match status" value="1"/>
</dbReference>
<feature type="active site" evidence="5">
    <location>
        <position position="124"/>
    </location>
</feature>
<dbReference type="Proteomes" id="UP001174694">
    <property type="component" value="Unassembled WGS sequence"/>
</dbReference>
<dbReference type="FunFam" id="2.40.70.10:FF:000024">
    <property type="entry name" value="Endothiapepsin"/>
    <property type="match status" value="1"/>
</dbReference>
<evidence type="ECO:0000256" key="7">
    <source>
        <dbReference type="SAM" id="SignalP"/>
    </source>
</evidence>
<comment type="caution">
    <text evidence="9">The sequence shown here is derived from an EMBL/GenBank/DDBJ whole genome shotgun (WGS) entry which is preliminary data.</text>
</comment>
<keyword evidence="4 6" id="KW-0378">Hydrolase</keyword>
<dbReference type="FunFam" id="2.40.70.10:FF:000026">
    <property type="entry name" value="Endothiapepsin"/>
    <property type="match status" value="1"/>
</dbReference>
<name>A0AA38R8Z7_9PEZI</name>
<dbReference type="AlphaFoldDB" id="A0AA38R8Z7"/>
<dbReference type="PRINTS" id="PR00792">
    <property type="entry name" value="PEPSIN"/>
</dbReference>
<evidence type="ECO:0000256" key="5">
    <source>
        <dbReference type="PIRSR" id="PIRSR601461-1"/>
    </source>
</evidence>
<evidence type="ECO:0000256" key="6">
    <source>
        <dbReference type="RuleBase" id="RU000454"/>
    </source>
</evidence>
<proteinExistence type="inferred from homology"/>
<reference evidence="9" key="1">
    <citation type="submission" date="2022-07" db="EMBL/GenBank/DDBJ databases">
        <title>Fungi with potential for degradation of polypropylene.</title>
        <authorList>
            <person name="Gostincar C."/>
        </authorList>
    </citation>
    <scope>NUCLEOTIDE SEQUENCE</scope>
    <source>
        <strain evidence="9">EXF-13308</strain>
    </source>
</reference>
<sequence>MVVSTVNVFLTATLAAAGLASALPPKIGTADINTNVGPGKASFKQVRRPNYKFNGALSVYKTYLKFGVTPPDSLVAAVANLTGLTLDKRATGSASATPIDTYDDAYITPVSIGTPPQTLNLDFDTGSSDFWVFSSETPSSEVNGQTVYNPSSSSTSKKLSGYTWSISYGDGSSSSGDVYTDKVTIGGLTVSSQAIETAQQVSSSFTSDPDIDGLVGLGFDSLNTVEPTAQKTFFDNAKSNLTSPVFTADLKHNEAGTYDFGYIDSSKYTGSITYVSVNTNPGYWTWTSSGYAVGSASFTSSSISGIADTGTTLLYLPTTIVRAYYAKVSGSSNSNTYGGYIFPCSATLPTFTFGVGSARITIPATYLNYGPVTDGSSTCFGGLQSSADIGINIFGDVALKAAFVVFNGASTPTLGWAAKTL</sequence>
<protein>
    <submittedName>
        <fullName evidence="9">Aspartic-type endopeptidase-like protein</fullName>
    </submittedName>
</protein>
<dbReference type="PANTHER" id="PTHR47966">
    <property type="entry name" value="BETA-SITE APP-CLEAVING ENZYME, ISOFORM A-RELATED"/>
    <property type="match status" value="1"/>
</dbReference>
<accession>A0AA38R8Z7</accession>